<name>A0A6V7NHK8_ANACO</name>
<protein>
    <submittedName>
        <fullName evidence="2">Uncharacterized protein</fullName>
    </submittedName>
</protein>
<sequence>MSRWLSPECRLVRSDPHNHQRVPVHSPAEATRELTKNPTFRVLVLSFKPPISGFEPWVGTLSTTLHEVWKSSEHKSNTRTSLFATVQCKRTRLRRQFGDSSSRYKDIEETDDLASFPPGEPRRRP</sequence>
<dbReference type="AlphaFoldDB" id="A0A6V7NHK8"/>
<accession>A0A6V7NHK8</accession>
<dbReference type="EMBL" id="LR862138">
    <property type="protein sequence ID" value="CAD1818100.1"/>
    <property type="molecule type" value="Genomic_DNA"/>
</dbReference>
<gene>
    <name evidence="2" type="ORF">CB5_LOCUS1311</name>
</gene>
<evidence type="ECO:0000256" key="1">
    <source>
        <dbReference type="SAM" id="MobiDB-lite"/>
    </source>
</evidence>
<feature type="region of interest" description="Disordered" evidence="1">
    <location>
        <begin position="97"/>
        <end position="125"/>
    </location>
</feature>
<proteinExistence type="predicted"/>
<organism evidence="2">
    <name type="scientific">Ananas comosus var. bracteatus</name>
    <name type="common">red pineapple</name>
    <dbReference type="NCBI Taxonomy" id="296719"/>
    <lineage>
        <taxon>Eukaryota</taxon>
        <taxon>Viridiplantae</taxon>
        <taxon>Streptophyta</taxon>
        <taxon>Embryophyta</taxon>
        <taxon>Tracheophyta</taxon>
        <taxon>Spermatophyta</taxon>
        <taxon>Magnoliopsida</taxon>
        <taxon>Liliopsida</taxon>
        <taxon>Poales</taxon>
        <taxon>Bromeliaceae</taxon>
        <taxon>Bromelioideae</taxon>
        <taxon>Ananas</taxon>
    </lineage>
</organism>
<reference evidence="2" key="1">
    <citation type="submission" date="2020-07" db="EMBL/GenBank/DDBJ databases">
        <authorList>
            <person name="Lin J."/>
        </authorList>
    </citation>
    <scope>NUCLEOTIDE SEQUENCE</scope>
</reference>
<evidence type="ECO:0000313" key="2">
    <source>
        <dbReference type="EMBL" id="CAD1818100.1"/>
    </source>
</evidence>